<name>A0A381Y754_9ZZZZ</name>
<evidence type="ECO:0000313" key="1">
    <source>
        <dbReference type="EMBL" id="SVA72936.1"/>
    </source>
</evidence>
<gene>
    <name evidence="1" type="ORF">METZ01_LOCUS125790</name>
</gene>
<organism evidence="1">
    <name type="scientific">marine metagenome</name>
    <dbReference type="NCBI Taxonomy" id="408172"/>
    <lineage>
        <taxon>unclassified sequences</taxon>
        <taxon>metagenomes</taxon>
        <taxon>ecological metagenomes</taxon>
    </lineage>
</organism>
<protein>
    <submittedName>
        <fullName evidence="1">Uncharacterized protein</fullName>
    </submittedName>
</protein>
<dbReference type="EMBL" id="UINC01017558">
    <property type="protein sequence ID" value="SVA72936.1"/>
    <property type="molecule type" value="Genomic_DNA"/>
</dbReference>
<dbReference type="AlphaFoldDB" id="A0A381Y754"/>
<accession>A0A381Y754</accession>
<proteinExistence type="predicted"/>
<reference evidence="1" key="1">
    <citation type="submission" date="2018-05" db="EMBL/GenBank/DDBJ databases">
        <authorList>
            <person name="Lanie J.A."/>
            <person name="Ng W.-L."/>
            <person name="Kazmierczak K.M."/>
            <person name="Andrzejewski T.M."/>
            <person name="Davidsen T.M."/>
            <person name="Wayne K.J."/>
            <person name="Tettelin H."/>
            <person name="Glass J.I."/>
            <person name="Rusch D."/>
            <person name="Podicherti R."/>
            <person name="Tsui H.-C.T."/>
            <person name="Winkler M.E."/>
        </authorList>
    </citation>
    <scope>NUCLEOTIDE SEQUENCE</scope>
</reference>
<sequence>MAQDTTTADQIEDPFQIVEEDTATFTALDTTLIPIPELRDDKDTLAILPLGKPFFNYDSDIKNLQNQIDSLRAMVKVFEKYKSMPTVDEDIINLIKVPDLQHRIELTNGTVVLGEIIDENTDELFIQTTLGRLVITKDKVISVQQERTPGPKVEMVGDPFVNAYPDREEIIGTVINNGELRADFVRTEANLWSPTTQLIVKDSAFVDGNMITYKSGVISDTSIDPGQTASFKIVIQKPLKPEVQYRTYDIRWTRTN</sequence>